<keyword evidence="3" id="KW-1185">Reference proteome</keyword>
<protein>
    <submittedName>
        <fullName evidence="2">Uncharacterized protein</fullName>
    </submittedName>
</protein>
<evidence type="ECO:0000256" key="1">
    <source>
        <dbReference type="SAM" id="MobiDB-lite"/>
    </source>
</evidence>
<name>A0A166T876_9AGAM</name>
<dbReference type="EMBL" id="KV417494">
    <property type="protein sequence ID" value="KZP30317.1"/>
    <property type="molecule type" value="Genomic_DNA"/>
</dbReference>
<proteinExistence type="predicted"/>
<evidence type="ECO:0000313" key="2">
    <source>
        <dbReference type="EMBL" id="KZP30317.1"/>
    </source>
</evidence>
<dbReference type="Proteomes" id="UP000076532">
    <property type="component" value="Unassembled WGS sequence"/>
</dbReference>
<evidence type="ECO:0000313" key="3">
    <source>
        <dbReference type="Proteomes" id="UP000076532"/>
    </source>
</evidence>
<reference evidence="2 3" key="1">
    <citation type="journal article" date="2016" name="Mol. Biol. Evol.">
        <title>Comparative Genomics of Early-Diverging Mushroom-Forming Fungi Provides Insights into the Origins of Lignocellulose Decay Capabilities.</title>
        <authorList>
            <person name="Nagy L.G."/>
            <person name="Riley R."/>
            <person name="Tritt A."/>
            <person name="Adam C."/>
            <person name="Daum C."/>
            <person name="Floudas D."/>
            <person name="Sun H."/>
            <person name="Yadav J.S."/>
            <person name="Pangilinan J."/>
            <person name="Larsson K.H."/>
            <person name="Matsuura K."/>
            <person name="Barry K."/>
            <person name="Labutti K."/>
            <person name="Kuo R."/>
            <person name="Ohm R.A."/>
            <person name="Bhattacharya S.S."/>
            <person name="Shirouzu T."/>
            <person name="Yoshinaga Y."/>
            <person name="Martin F.M."/>
            <person name="Grigoriev I.V."/>
            <person name="Hibbett D.S."/>
        </authorList>
    </citation>
    <scope>NUCLEOTIDE SEQUENCE [LARGE SCALE GENOMIC DNA]</scope>
    <source>
        <strain evidence="2 3">CBS 109695</strain>
    </source>
</reference>
<organism evidence="2 3">
    <name type="scientific">Athelia psychrophila</name>
    <dbReference type="NCBI Taxonomy" id="1759441"/>
    <lineage>
        <taxon>Eukaryota</taxon>
        <taxon>Fungi</taxon>
        <taxon>Dikarya</taxon>
        <taxon>Basidiomycota</taxon>
        <taxon>Agaricomycotina</taxon>
        <taxon>Agaricomycetes</taxon>
        <taxon>Agaricomycetidae</taxon>
        <taxon>Atheliales</taxon>
        <taxon>Atheliaceae</taxon>
        <taxon>Athelia</taxon>
    </lineage>
</organism>
<sequence length="167" mass="18098">MKTKGGTKGKGKDDEKRLSMLCWQPARLLSCCSALSEPHSLRLTSFRVSLPPLDRRLLSPMKLSSCTRSTPNPSCPRLRSSTGATSCRRMRSGGARASSRRALRVEAAQNFASASSSAPSILVPPPQGEYYHKPLPPLMVERVEKVCKNCVVNGVPPPSAAPRYPPP</sequence>
<dbReference type="AlphaFoldDB" id="A0A166T876"/>
<feature type="region of interest" description="Disordered" evidence="1">
    <location>
        <begin position="64"/>
        <end position="101"/>
    </location>
</feature>
<accession>A0A166T876</accession>
<gene>
    <name evidence="2" type="ORF">FIBSPDRAFT_127159</name>
</gene>